<dbReference type="Gene3D" id="3.40.50.300">
    <property type="entry name" value="P-loop containing nucleotide triphosphate hydrolases"/>
    <property type="match status" value="1"/>
</dbReference>
<evidence type="ECO:0000313" key="2">
    <source>
        <dbReference type="EMBL" id="BCE71268.1"/>
    </source>
</evidence>
<gene>
    <name evidence="1" type="ORF">XF2B_13500</name>
    <name evidence="2" type="ORF">XF8B_13790</name>
</gene>
<dbReference type="SUPFAM" id="SSF52540">
    <property type="entry name" value="P-loop containing nucleoside triphosphate hydrolases"/>
    <property type="match status" value="1"/>
</dbReference>
<reference evidence="1" key="1">
    <citation type="submission" date="2020-05" db="EMBL/GenBank/DDBJ databases">
        <title>Complete genome sequence of Bradyrhizobium diazoefficiens XF2 isolated from soybean nodule.</title>
        <authorList>
            <person name="Noda R."/>
            <person name="Kakizaki K."/>
            <person name="Minamisawa K."/>
        </authorList>
    </citation>
    <scope>NUCLEOTIDE SEQUENCE</scope>
    <source>
        <strain evidence="1">XF2</strain>
    </source>
</reference>
<evidence type="ECO:0000313" key="1">
    <source>
        <dbReference type="EMBL" id="BCE27581.1"/>
    </source>
</evidence>
<name>A0A809XNV7_9BRAD</name>
<dbReference type="PANTHER" id="PTHR11669">
    <property type="entry name" value="REPLICATION FACTOR C / DNA POLYMERASE III GAMMA-TAU SUBUNIT"/>
    <property type="match status" value="1"/>
</dbReference>
<accession>A0A809XNV7</accession>
<sequence>MLDVEFLQDLPATLAQPVVYRYRSGLLRGPLKRALLAIAERDGNEVVTCTPVELPYLSAADGLFPSFVLCDWPAGRSKISELDAVLAALTDRDRPLAVLVPESHVLFKRPSWPDAGRKCLVVEEPIVSSETLDAILEYLARDVTVGIDGLLDQKAFRDYFERFIADGGCLDLPGLKQQFDRVLLLHVDPETGIFSDVGAMADRRASRNELLRPLRGLVGSNDPRMLSDLLHGLAARFPSGRSGRELADELGRLSQNLFVTMGAKASRGRSRGIERARETSGHLDQLKTNVSLWTAVLLAWTPRLSAIGSRDSATRPVADTSLVEVDQLGREFTRRMSQLDRGDPLSGLWSPVEQVIRLVALEGEEPETVQGVLARALARELGEERPGEPRWIGRLRLLLAEQAAMDDELRGGEGDGSVRRECQPSQDGPTFFEHVIGHQVAVDGLRRRLRQPESGTPIILCGPEGVGKRTLGRLYAKGLLCEVATGEPPCGKCESCREFERGSALDFIEFDASAAHAPDYVQGRLLSDIRYASFARHRPILIANPDKAPRVVDMCLKTLEARSDVTRFIFTVTNLQEMSPAGQSRSDIYRLSPLDRIDAGQLAKRFLAEDEAPSDERIVDLITGSAGGLPRRVYEACRTIHVTGSTTFDGVRSALKLDWAKVAISYCSALLSREKIDYDCLELPSGWTASAAVSRVLLMLTEIYRVYTTGRVQHPAFLHLRGDPVHELATLLKTRAEESGLSVQDLWSMLAQHWAGAEIVEPMGFLEAGLEARVMIAGEECPTI</sequence>
<dbReference type="InterPro" id="IPR027417">
    <property type="entry name" value="P-loop_NTPase"/>
</dbReference>
<dbReference type="EMBL" id="AP023092">
    <property type="protein sequence ID" value="BCE27581.1"/>
    <property type="molecule type" value="Genomic_DNA"/>
</dbReference>
<dbReference type="InterPro" id="IPR050238">
    <property type="entry name" value="DNA_Rep/Repair_Clamp_Loader"/>
</dbReference>
<dbReference type="PANTHER" id="PTHR11669:SF8">
    <property type="entry name" value="DNA POLYMERASE III SUBUNIT DELTA"/>
    <property type="match status" value="1"/>
</dbReference>
<proteinExistence type="predicted"/>
<dbReference type="GO" id="GO:0006261">
    <property type="term" value="P:DNA-templated DNA replication"/>
    <property type="evidence" value="ECO:0007669"/>
    <property type="project" value="TreeGrafter"/>
</dbReference>
<dbReference type="Pfam" id="PF13177">
    <property type="entry name" value="DNA_pol3_delta2"/>
    <property type="match status" value="1"/>
</dbReference>
<dbReference type="EMBL" id="AP023097">
    <property type="protein sequence ID" value="BCE71268.1"/>
    <property type="molecule type" value="Genomic_DNA"/>
</dbReference>
<organism evidence="1">
    <name type="scientific">Bradyrhizobium diazoefficiens</name>
    <dbReference type="NCBI Taxonomy" id="1355477"/>
    <lineage>
        <taxon>Bacteria</taxon>
        <taxon>Pseudomonadati</taxon>
        <taxon>Pseudomonadota</taxon>
        <taxon>Alphaproteobacteria</taxon>
        <taxon>Hyphomicrobiales</taxon>
        <taxon>Nitrobacteraceae</taxon>
        <taxon>Bradyrhizobium</taxon>
    </lineage>
</organism>
<evidence type="ECO:0008006" key="3">
    <source>
        <dbReference type="Google" id="ProtNLM"/>
    </source>
</evidence>
<reference evidence="2" key="2">
    <citation type="submission" date="2020-05" db="EMBL/GenBank/DDBJ databases">
        <title>Complete genome sequence of Bradyrhizobium diazoefficiens XF8 isolated from soybean nodule.</title>
        <authorList>
            <person name="Noda R."/>
            <person name="Kakizaki K."/>
            <person name="Minamisawa K."/>
        </authorList>
    </citation>
    <scope>NUCLEOTIDE SEQUENCE</scope>
    <source>
        <strain evidence="2">XF8</strain>
    </source>
</reference>
<dbReference type="RefSeq" id="WP_171463737.1">
    <property type="nucleotide sequence ID" value="NZ_CP029603.2"/>
</dbReference>
<dbReference type="AlphaFoldDB" id="A0A809XNV7"/>
<protein>
    <recommendedName>
        <fullName evidence="3">DNA polymerase III subunit delta</fullName>
    </recommendedName>
</protein>